<evidence type="ECO:0000256" key="1">
    <source>
        <dbReference type="SAM" id="MobiDB-lite"/>
    </source>
</evidence>
<dbReference type="AlphaFoldDB" id="X1PUU8"/>
<evidence type="ECO:0000313" key="2">
    <source>
        <dbReference type="EMBL" id="GAI59972.1"/>
    </source>
</evidence>
<dbReference type="EMBL" id="BARW01001446">
    <property type="protein sequence ID" value="GAI59972.1"/>
    <property type="molecule type" value="Genomic_DNA"/>
</dbReference>
<feature type="non-terminal residue" evidence="2">
    <location>
        <position position="58"/>
    </location>
</feature>
<proteinExistence type="predicted"/>
<gene>
    <name evidence="2" type="ORF">S12H4_04611</name>
</gene>
<sequence>MPAQGVHTPPGILKGVESEHHNGYKGPLIPDPRFRRLGQDTAVEVVPATRILAKDSFP</sequence>
<feature type="region of interest" description="Disordered" evidence="1">
    <location>
        <begin position="1"/>
        <end position="32"/>
    </location>
</feature>
<comment type="caution">
    <text evidence="2">The sequence shown here is derived from an EMBL/GenBank/DDBJ whole genome shotgun (WGS) entry which is preliminary data.</text>
</comment>
<name>X1PUU8_9ZZZZ</name>
<reference evidence="2" key="1">
    <citation type="journal article" date="2014" name="Front. Microbiol.">
        <title>High frequency of phylogenetically diverse reductive dehalogenase-homologous genes in deep subseafloor sedimentary metagenomes.</title>
        <authorList>
            <person name="Kawai M."/>
            <person name="Futagami T."/>
            <person name="Toyoda A."/>
            <person name="Takaki Y."/>
            <person name="Nishi S."/>
            <person name="Hori S."/>
            <person name="Arai W."/>
            <person name="Tsubouchi T."/>
            <person name="Morono Y."/>
            <person name="Uchiyama I."/>
            <person name="Ito T."/>
            <person name="Fujiyama A."/>
            <person name="Inagaki F."/>
            <person name="Takami H."/>
        </authorList>
    </citation>
    <scope>NUCLEOTIDE SEQUENCE</scope>
    <source>
        <strain evidence="2">Expedition CK06-06</strain>
    </source>
</reference>
<protein>
    <submittedName>
        <fullName evidence="2">Uncharacterized protein</fullName>
    </submittedName>
</protein>
<organism evidence="2">
    <name type="scientific">marine sediment metagenome</name>
    <dbReference type="NCBI Taxonomy" id="412755"/>
    <lineage>
        <taxon>unclassified sequences</taxon>
        <taxon>metagenomes</taxon>
        <taxon>ecological metagenomes</taxon>
    </lineage>
</organism>
<accession>X1PUU8</accession>